<feature type="chain" id="PRO_5011226118" evidence="8">
    <location>
        <begin position="20"/>
        <end position="111"/>
    </location>
</feature>
<dbReference type="Gene3D" id="1.10.1130.10">
    <property type="entry name" value="Flavocytochrome C3, Chain A"/>
    <property type="match status" value="1"/>
</dbReference>
<dbReference type="GeneID" id="78362348"/>
<evidence type="ECO:0000256" key="3">
    <source>
        <dbReference type="ARBA" id="ARBA00022448"/>
    </source>
</evidence>
<comment type="cofactor">
    <cofactor evidence="1">
        <name>heme c</name>
        <dbReference type="ChEBI" id="CHEBI:61717"/>
    </cofactor>
</comment>
<gene>
    <name evidence="10" type="ORF">ADH67_04360</name>
</gene>
<evidence type="ECO:0000313" key="11">
    <source>
        <dbReference type="Proteomes" id="UP000214610"/>
    </source>
</evidence>
<dbReference type="AlphaFoldDB" id="A0A227KPN8"/>
<dbReference type="EMBL" id="NHMP01000002">
    <property type="protein sequence ID" value="OXE50232.1"/>
    <property type="molecule type" value="Genomic_DNA"/>
</dbReference>
<name>A0A227KPN8_9BURK</name>
<evidence type="ECO:0000259" key="9">
    <source>
        <dbReference type="Pfam" id="PF14537"/>
    </source>
</evidence>
<dbReference type="PROSITE" id="PS51257">
    <property type="entry name" value="PROKAR_LIPOPROTEIN"/>
    <property type="match status" value="1"/>
</dbReference>
<keyword evidence="4" id="KW-0349">Heme</keyword>
<evidence type="ECO:0000313" key="10">
    <source>
        <dbReference type="EMBL" id="OXE50232.1"/>
    </source>
</evidence>
<keyword evidence="7" id="KW-0408">Iron</keyword>
<dbReference type="InterPro" id="IPR036280">
    <property type="entry name" value="Multihaem_cyt_sf"/>
</dbReference>
<dbReference type="GO" id="GO:0046872">
    <property type="term" value="F:metal ion binding"/>
    <property type="evidence" value="ECO:0007669"/>
    <property type="project" value="UniProtKB-KW"/>
</dbReference>
<feature type="signal peptide" evidence="8">
    <location>
        <begin position="1"/>
        <end position="19"/>
    </location>
</feature>
<dbReference type="Pfam" id="PF14537">
    <property type="entry name" value="Cytochrom_c3_2"/>
    <property type="match status" value="1"/>
</dbReference>
<keyword evidence="11" id="KW-1185">Reference proteome</keyword>
<keyword evidence="6" id="KW-0249">Electron transport</keyword>
<comment type="subcellular location">
    <subcellularLocation>
        <location evidence="2">Cell envelope</location>
    </subcellularLocation>
</comment>
<dbReference type="Proteomes" id="UP000214610">
    <property type="component" value="Unassembled WGS sequence"/>
</dbReference>
<dbReference type="GO" id="GO:0030313">
    <property type="term" value="C:cell envelope"/>
    <property type="evidence" value="ECO:0007669"/>
    <property type="project" value="UniProtKB-SubCell"/>
</dbReference>
<evidence type="ECO:0000256" key="4">
    <source>
        <dbReference type="ARBA" id="ARBA00022617"/>
    </source>
</evidence>
<keyword evidence="5" id="KW-0479">Metal-binding</keyword>
<dbReference type="RefSeq" id="WP_066594552.1">
    <property type="nucleotide sequence ID" value="NZ_CAJTBZ010000027.1"/>
</dbReference>
<sequence>MTKTIIALFGLVLASCAWAADTAATTADRHQKMGVQCVACHKDGNTALPVRKAQCQACHGSYESLAKRTEKVNPNPHYNHFGDRDCSTCHKGHQKSVTTCDTCHKFDLKTP</sequence>
<protein>
    <submittedName>
        <fullName evidence="10">Cytochrome c3</fullName>
    </submittedName>
</protein>
<accession>A0A227KPN8</accession>
<comment type="caution">
    <text evidence="10">The sequence shown here is derived from an EMBL/GenBank/DDBJ whole genome shotgun (WGS) entry which is preliminary data.</text>
</comment>
<evidence type="ECO:0000256" key="2">
    <source>
        <dbReference type="ARBA" id="ARBA00004196"/>
    </source>
</evidence>
<organism evidence="10 11">
    <name type="scientific">Turicimonas muris</name>
    <dbReference type="NCBI Taxonomy" id="1796652"/>
    <lineage>
        <taxon>Bacteria</taxon>
        <taxon>Pseudomonadati</taxon>
        <taxon>Pseudomonadota</taxon>
        <taxon>Betaproteobacteria</taxon>
        <taxon>Burkholderiales</taxon>
        <taxon>Sutterellaceae</taxon>
        <taxon>Turicimonas</taxon>
    </lineage>
</organism>
<evidence type="ECO:0000256" key="5">
    <source>
        <dbReference type="ARBA" id="ARBA00022723"/>
    </source>
</evidence>
<feature type="domain" description="Tetrahaem cytochrome" evidence="9">
    <location>
        <begin position="30"/>
        <end position="105"/>
    </location>
</feature>
<keyword evidence="3" id="KW-0813">Transport</keyword>
<proteinExistence type="predicted"/>
<dbReference type="SUPFAM" id="SSF48695">
    <property type="entry name" value="Multiheme cytochromes"/>
    <property type="match status" value="1"/>
</dbReference>
<keyword evidence="8" id="KW-0732">Signal</keyword>
<evidence type="ECO:0000256" key="6">
    <source>
        <dbReference type="ARBA" id="ARBA00022982"/>
    </source>
</evidence>
<dbReference type="InterPro" id="IPR012286">
    <property type="entry name" value="Tetrahaem_cytochrome"/>
</dbReference>
<evidence type="ECO:0000256" key="7">
    <source>
        <dbReference type="ARBA" id="ARBA00023004"/>
    </source>
</evidence>
<reference evidence="11" key="1">
    <citation type="submission" date="2017-05" db="EMBL/GenBank/DDBJ databases">
        <title>Improved OligoMM genomes.</title>
        <authorList>
            <person name="Garzetti D."/>
        </authorList>
    </citation>
    <scope>NUCLEOTIDE SEQUENCE [LARGE SCALE GENOMIC DNA]</scope>
    <source>
        <strain evidence="11">YL45</strain>
    </source>
</reference>
<evidence type="ECO:0000256" key="1">
    <source>
        <dbReference type="ARBA" id="ARBA00001926"/>
    </source>
</evidence>
<evidence type="ECO:0000256" key="8">
    <source>
        <dbReference type="SAM" id="SignalP"/>
    </source>
</evidence>